<dbReference type="HOGENOM" id="CLU_2973156_0_0_7"/>
<name>D0LVQ7_HALO1</name>
<evidence type="ECO:0000313" key="1">
    <source>
        <dbReference type="EMBL" id="ACY14041.1"/>
    </source>
</evidence>
<dbReference type="KEGG" id="hoh:Hoch_1489"/>
<accession>D0LVQ7</accession>
<protein>
    <submittedName>
        <fullName evidence="1">Uncharacterized protein</fullName>
    </submittedName>
</protein>
<sequence length="58" mass="6179">MKKDKNDLASIDELEITPLSDEELESVAGGITDLTTEASCMCCAAGATNQTPGFEEQR</sequence>
<proteinExistence type="predicted"/>
<dbReference type="Proteomes" id="UP000001880">
    <property type="component" value="Chromosome"/>
</dbReference>
<organism evidence="1 2">
    <name type="scientific">Haliangium ochraceum (strain DSM 14365 / JCM 11303 / SMP-2)</name>
    <dbReference type="NCBI Taxonomy" id="502025"/>
    <lineage>
        <taxon>Bacteria</taxon>
        <taxon>Pseudomonadati</taxon>
        <taxon>Myxococcota</taxon>
        <taxon>Polyangia</taxon>
        <taxon>Haliangiales</taxon>
        <taxon>Kofleriaceae</taxon>
        <taxon>Haliangium</taxon>
    </lineage>
</organism>
<evidence type="ECO:0000313" key="2">
    <source>
        <dbReference type="Proteomes" id="UP000001880"/>
    </source>
</evidence>
<reference evidence="1 2" key="1">
    <citation type="journal article" date="2010" name="Stand. Genomic Sci.">
        <title>Complete genome sequence of Haliangium ochraceum type strain (SMP-2).</title>
        <authorList>
            <consortium name="US DOE Joint Genome Institute (JGI-PGF)"/>
            <person name="Ivanova N."/>
            <person name="Daum C."/>
            <person name="Lang E."/>
            <person name="Abt B."/>
            <person name="Kopitz M."/>
            <person name="Saunders E."/>
            <person name="Lapidus A."/>
            <person name="Lucas S."/>
            <person name="Glavina Del Rio T."/>
            <person name="Nolan M."/>
            <person name="Tice H."/>
            <person name="Copeland A."/>
            <person name="Cheng J.F."/>
            <person name="Chen F."/>
            <person name="Bruce D."/>
            <person name="Goodwin L."/>
            <person name="Pitluck S."/>
            <person name="Mavromatis K."/>
            <person name="Pati A."/>
            <person name="Mikhailova N."/>
            <person name="Chen A."/>
            <person name="Palaniappan K."/>
            <person name="Land M."/>
            <person name="Hauser L."/>
            <person name="Chang Y.J."/>
            <person name="Jeffries C.D."/>
            <person name="Detter J.C."/>
            <person name="Brettin T."/>
            <person name="Rohde M."/>
            <person name="Goker M."/>
            <person name="Bristow J."/>
            <person name="Markowitz V."/>
            <person name="Eisen J.A."/>
            <person name="Hugenholtz P."/>
            <person name="Kyrpides N.C."/>
            <person name="Klenk H.P."/>
        </authorList>
    </citation>
    <scope>NUCLEOTIDE SEQUENCE [LARGE SCALE GENOMIC DNA]</scope>
    <source>
        <strain evidence="2">DSM 14365 / CIP 107738 / JCM 11303 / AJ 13395 / SMP-2</strain>
    </source>
</reference>
<keyword evidence="2" id="KW-1185">Reference proteome</keyword>
<gene>
    <name evidence="1" type="ordered locus">Hoch_1489</name>
</gene>
<dbReference type="EMBL" id="CP001804">
    <property type="protein sequence ID" value="ACY14041.1"/>
    <property type="molecule type" value="Genomic_DNA"/>
</dbReference>
<dbReference type="RefSeq" id="WP_012826650.1">
    <property type="nucleotide sequence ID" value="NC_013440.1"/>
</dbReference>
<dbReference type="AlphaFoldDB" id="D0LVQ7"/>